<keyword evidence="3 5" id="KW-1133">Transmembrane helix</keyword>
<gene>
    <name evidence="7" type="ORF">PTSG_06059</name>
</gene>
<evidence type="ECO:0000256" key="4">
    <source>
        <dbReference type="ARBA" id="ARBA00023136"/>
    </source>
</evidence>
<feature type="transmembrane region" description="Helical" evidence="5">
    <location>
        <begin position="41"/>
        <end position="62"/>
    </location>
</feature>
<evidence type="ECO:0000259" key="6">
    <source>
        <dbReference type="Pfam" id="PF00916"/>
    </source>
</evidence>
<evidence type="ECO:0000313" key="7">
    <source>
        <dbReference type="EMBL" id="EGD74698.1"/>
    </source>
</evidence>
<evidence type="ECO:0000313" key="8">
    <source>
        <dbReference type="Proteomes" id="UP000007799"/>
    </source>
</evidence>
<dbReference type="AlphaFoldDB" id="F2UDK3"/>
<dbReference type="GeneID" id="16073528"/>
<dbReference type="GO" id="GO:0016020">
    <property type="term" value="C:membrane"/>
    <property type="evidence" value="ECO:0007669"/>
    <property type="project" value="UniProtKB-SubCell"/>
</dbReference>
<dbReference type="PANTHER" id="PTHR11814">
    <property type="entry name" value="SULFATE TRANSPORTER"/>
    <property type="match status" value="1"/>
</dbReference>
<keyword evidence="8" id="KW-1185">Reference proteome</keyword>
<dbReference type="Pfam" id="PF00916">
    <property type="entry name" value="Sulfate_transp"/>
    <property type="match status" value="1"/>
</dbReference>
<reference evidence="7" key="1">
    <citation type="submission" date="2009-08" db="EMBL/GenBank/DDBJ databases">
        <title>Annotation of Salpingoeca rosetta.</title>
        <authorList>
            <consortium name="The Broad Institute Genome Sequencing Platform"/>
            <person name="Russ C."/>
            <person name="Cuomo C."/>
            <person name="Burger G."/>
            <person name="Gray M.W."/>
            <person name="Holland P.W.H."/>
            <person name="King N."/>
            <person name="Lang F.B.F."/>
            <person name="Roger A.J."/>
            <person name="Ruiz-Trillo I."/>
            <person name="Young S.K."/>
            <person name="Zeng Q."/>
            <person name="Gargeya S."/>
            <person name="Alvarado L."/>
            <person name="Berlin A."/>
            <person name="Chapman S.B."/>
            <person name="Chen Z."/>
            <person name="Freedman E."/>
            <person name="Gellesch M."/>
            <person name="Goldberg J."/>
            <person name="Griggs A."/>
            <person name="Gujja S."/>
            <person name="Heilman E."/>
            <person name="Heiman D."/>
            <person name="Howarth C."/>
            <person name="Mehta T."/>
            <person name="Neiman D."/>
            <person name="Pearson M."/>
            <person name="Roberts A."/>
            <person name="Saif S."/>
            <person name="Shea T."/>
            <person name="Shenoy N."/>
            <person name="Sisk P."/>
            <person name="Stolte C."/>
            <person name="Sykes S."/>
            <person name="White J."/>
            <person name="Yandava C."/>
            <person name="Haas B."/>
            <person name="Nusbaum C."/>
            <person name="Birren B."/>
        </authorList>
    </citation>
    <scope>NUCLEOTIDE SEQUENCE [LARGE SCALE GENOMIC DNA]</scope>
    <source>
        <strain evidence="7">ATCC 50818</strain>
    </source>
</reference>
<evidence type="ECO:0000256" key="1">
    <source>
        <dbReference type="ARBA" id="ARBA00004141"/>
    </source>
</evidence>
<keyword evidence="4 5" id="KW-0472">Membrane</keyword>
<dbReference type="InParanoid" id="F2UDK3"/>
<protein>
    <submittedName>
        <fullName evidence="7">Sulfate transporter</fullName>
    </submittedName>
</protein>
<keyword evidence="2 5" id="KW-0812">Transmembrane</keyword>
<dbReference type="eggNOG" id="KOG0236">
    <property type="taxonomic scope" value="Eukaryota"/>
</dbReference>
<dbReference type="OrthoDB" id="288203at2759"/>
<evidence type="ECO:0000256" key="2">
    <source>
        <dbReference type="ARBA" id="ARBA00022692"/>
    </source>
</evidence>
<dbReference type="STRING" id="946362.F2UDK3"/>
<name>F2UDK3_SALR5</name>
<feature type="transmembrane region" description="Helical" evidence="5">
    <location>
        <begin position="142"/>
        <end position="161"/>
    </location>
</feature>
<dbReference type="Proteomes" id="UP000007799">
    <property type="component" value="Unassembled WGS sequence"/>
</dbReference>
<sequence length="218" mass="23754">MALEYERERTFAGLAGDYALSLVPIVRWLPKYTLSKARNDFIAGLTVGLMVVPQALAYASIAGLDEQYGLYSAFMGCFVYVFLGTAKDITLGPTAIMSLLTASNSDQVDGKTVPAHAIFLTFMAGVIQLGMGLLRLGFIVDFISYPVISGFTSAAAITIGFGQVKHLFGLRGVRRPFTQCVYDTFRKLNHTIVPDLLLGFVCIVALYLLKTTTSKPSW</sequence>
<dbReference type="EMBL" id="GL832969">
    <property type="protein sequence ID" value="EGD74698.1"/>
    <property type="molecule type" value="Genomic_DNA"/>
</dbReference>
<feature type="transmembrane region" description="Helical" evidence="5">
    <location>
        <begin position="117"/>
        <end position="136"/>
    </location>
</feature>
<dbReference type="InterPro" id="IPR001902">
    <property type="entry name" value="SLC26A/SulP_fam"/>
</dbReference>
<dbReference type="OMA" id="IPQTNFY"/>
<feature type="domain" description="SLC26A/SulP transporter" evidence="6">
    <location>
        <begin position="39"/>
        <end position="214"/>
    </location>
</feature>
<dbReference type="InterPro" id="IPR011547">
    <property type="entry name" value="SLC26A/SulP_dom"/>
</dbReference>
<dbReference type="KEGG" id="sre:PTSG_06059"/>
<evidence type="ECO:0000256" key="5">
    <source>
        <dbReference type="SAM" id="Phobius"/>
    </source>
</evidence>
<dbReference type="GO" id="GO:0055085">
    <property type="term" value="P:transmembrane transport"/>
    <property type="evidence" value="ECO:0007669"/>
    <property type="project" value="InterPro"/>
</dbReference>
<comment type="subcellular location">
    <subcellularLocation>
        <location evidence="1">Membrane</location>
        <topology evidence="1">Multi-pass membrane protein</topology>
    </subcellularLocation>
</comment>
<accession>F2UDK3</accession>
<proteinExistence type="predicted"/>
<organism evidence="8">
    <name type="scientific">Salpingoeca rosetta (strain ATCC 50818 / BSB-021)</name>
    <dbReference type="NCBI Taxonomy" id="946362"/>
    <lineage>
        <taxon>Eukaryota</taxon>
        <taxon>Choanoflagellata</taxon>
        <taxon>Craspedida</taxon>
        <taxon>Salpingoecidae</taxon>
        <taxon>Salpingoeca</taxon>
    </lineage>
</organism>
<evidence type="ECO:0000256" key="3">
    <source>
        <dbReference type="ARBA" id="ARBA00022989"/>
    </source>
</evidence>
<dbReference type="RefSeq" id="XP_004992955.1">
    <property type="nucleotide sequence ID" value="XM_004992898.1"/>
</dbReference>
<feature type="transmembrane region" description="Helical" evidence="5">
    <location>
        <begin position="192"/>
        <end position="209"/>
    </location>
</feature>